<dbReference type="GeneID" id="81357684"/>
<dbReference type="Pfam" id="PF23865">
    <property type="entry name" value="DUF7223"/>
    <property type="match status" value="1"/>
</dbReference>
<reference evidence="5" key="2">
    <citation type="journal article" date="2023" name="IMA Fungus">
        <title>Comparative genomic study of the Penicillium genus elucidates a diverse pangenome and 15 lateral gene transfer events.</title>
        <authorList>
            <person name="Petersen C."/>
            <person name="Sorensen T."/>
            <person name="Nielsen M.R."/>
            <person name="Sondergaard T.E."/>
            <person name="Sorensen J.L."/>
            <person name="Fitzpatrick D.A."/>
            <person name="Frisvad J.C."/>
            <person name="Nielsen K.L."/>
        </authorList>
    </citation>
    <scope>NUCLEOTIDE SEQUENCE</scope>
    <source>
        <strain evidence="5">IBT 30761</strain>
    </source>
</reference>
<feature type="domain" description="DUF7029" evidence="3">
    <location>
        <begin position="79"/>
        <end position="181"/>
    </location>
</feature>
<feature type="compositionally biased region" description="Pro residues" evidence="1">
    <location>
        <begin position="500"/>
        <end position="510"/>
    </location>
</feature>
<gene>
    <name evidence="5" type="ORF">N7532_006211</name>
</gene>
<feature type="compositionally biased region" description="Low complexity" evidence="1">
    <location>
        <begin position="512"/>
        <end position="535"/>
    </location>
</feature>
<sequence>MGLQRLSWLALGLLSALHVDVSSAVALKPLDLVQHTGQKVSRDNDYSKLDLLSSETFLWGGSTGNSRYALGNFTTFYPGKHENIISLEKIYPMLKSTECTPHSLTMNFDDDQAYRYGAKAWQWVNDEKNRTFVLVAGQGHCNWNEDRLPFVITDVEFDDASNTIKAIGHASDWKKVSHSYELFVGGRPASNKRDYDDSYSFDVNHNLPLSHVQVGDGDIKLSYDCYGCGTKGEFEFAFHISTWMGIPKDVELVLSPHGVEAVFEPRVGIVANLPGEISKEYPLGTIPIDGISIAGGILDLGPELEFGWGFSAGPLKGSAGITTGGTLSLSDSASMTIDLLDPDVSQNGWEPKFTPKEFTVDAALSGSVELDLFAKIQLALEALDHGFDVGVKLQPFGGATVSLAANSGDACVGQEGKHEAVKLLPSVGAALIGEAAVKDGTESPFLSATLASYVYTLPTFCTAFNAGPSLPTESFSSAPLYSIPSYSKPSPHYLTSAPPSSFPSPLPTIPHPSSWDIPSSTSVPSSSASKPSSSIPLPPSSLPPAHSSSAPLPPLSTPLFPSSIPVPPHSSIPMPPPSSVTTPPQPPHSSSVPVSVPSSGSSSSSIIPVVRRRHVARQANHAHA</sequence>
<evidence type="ECO:0000256" key="2">
    <source>
        <dbReference type="SAM" id="SignalP"/>
    </source>
</evidence>
<dbReference type="Pfam" id="PF22974">
    <property type="entry name" value="DUF7029"/>
    <property type="match status" value="1"/>
</dbReference>
<feature type="compositionally biased region" description="Pro residues" evidence="1">
    <location>
        <begin position="564"/>
        <end position="587"/>
    </location>
</feature>
<proteinExistence type="predicted"/>
<feature type="region of interest" description="Disordered" evidence="1">
    <location>
        <begin position="497"/>
        <end position="624"/>
    </location>
</feature>
<accession>A0A9W9KAN2</accession>
<evidence type="ECO:0000259" key="3">
    <source>
        <dbReference type="Pfam" id="PF22974"/>
    </source>
</evidence>
<dbReference type="RefSeq" id="XP_056474864.1">
    <property type="nucleotide sequence ID" value="XM_056618705.1"/>
</dbReference>
<evidence type="ECO:0000259" key="4">
    <source>
        <dbReference type="Pfam" id="PF23865"/>
    </source>
</evidence>
<feature type="signal peptide" evidence="2">
    <location>
        <begin position="1"/>
        <end position="24"/>
    </location>
</feature>
<dbReference type="InterPro" id="IPR054293">
    <property type="entry name" value="DUF7029"/>
</dbReference>
<dbReference type="Proteomes" id="UP001149074">
    <property type="component" value="Unassembled WGS sequence"/>
</dbReference>
<keyword evidence="2" id="KW-0732">Signal</keyword>
<evidence type="ECO:0000313" key="5">
    <source>
        <dbReference type="EMBL" id="KAJ5099210.1"/>
    </source>
</evidence>
<dbReference type="EMBL" id="JAPQKI010000005">
    <property type="protein sequence ID" value="KAJ5099210.1"/>
    <property type="molecule type" value="Genomic_DNA"/>
</dbReference>
<feature type="compositionally biased region" description="Basic residues" evidence="1">
    <location>
        <begin position="610"/>
        <end position="624"/>
    </location>
</feature>
<dbReference type="OrthoDB" id="160645at2759"/>
<feature type="chain" id="PRO_5040733962" evidence="2">
    <location>
        <begin position="25"/>
        <end position="624"/>
    </location>
</feature>
<keyword evidence="6" id="KW-1185">Reference proteome</keyword>
<reference evidence="5" key="1">
    <citation type="submission" date="2022-11" db="EMBL/GenBank/DDBJ databases">
        <authorList>
            <person name="Petersen C."/>
        </authorList>
    </citation>
    <scope>NUCLEOTIDE SEQUENCE</scope>
    <source>
        <strain evidence="5">IBT 30761</strain>
    </source>
</reference>
<evidence type="ECO:0000256" key="1">
    <source>
        <dbReference type="SAM" id="MobiDB-lite"/>
    </source>
</evidence>
<comment type="caution">
    <text evidence="5">The sequence shown here is derived from an EMBL/GenBank/DDBJ whole genome shotgun (WGS) entry which is preliminary data.</text>
</comment>
<feature type="compositionally biased region" description="Low complexity" evidence="1">
    <location>
        <begin position="588"/>
        <end position="609"/>
    </location>
</feature>
<feature type="domain" description="DUF7223" evidence="4">
    <location>
        <begin position="205"/>
        <end position="462"/>
    </location>
</feature>
<dbReference type="AlphaFoldDB" id="A0A9W9KAN2"/>
<organism evidence="5 6">
    <name type="scientific">Penicillium argentinense</name>
    <dbReference type="NCBI Taxonomy" id="1131581"/>
    <lineage>
        <taxon>Eukaryota</taxon>
        <taxon>Fungi</taxon>
        <taxon>Dikarya</taxon>
        <taxon>Ascomycota</taxon>
        <taxon>Pezizomycotina</taxon>
        <taxon>Eurotiomycetes</taxon>
        <taxon>Eurotiomycetidae</taxon>
        <taxon>Eurotiales</taxon>
        <taxon>Aspergillaceae</taxon>
        <taxon>Penicillium</taxon>
    </lineage>
</organism>
<name>A0A9W9KAN2_9EURO</name>
<evidence type="ECO:0000313" key="6">
    <source>
        <dbReference type="Proteomes" id="UP001149074"/>
    </source>
</evidence>
<protein>
    <submittedName>
        <fullName evidence="5">Uncharacterized protein</fullName>
    </submittedName>
</protein>
<dbReference type="InterPro" id="IPR055647">
    <property type="entry name" value="DUF7223"/>
</dbReference>